<dbReference type="AlphaFoldDB" id="A0A166HTL6"/>
<proteinExistence type="predicted"/>
<keyword evidence="2" id="KW-1185">Reference proteome</keyword>
<dbReference type="EMBL" id="KV417566">
    <property type="protein sequence ID" value="KZP19216.1"/>
    <property type="molecule type" value="Genomic_DNA"/>
</dbReference>
<accession>A0A166HTL6</accession>
<evidence type="ECO:0000313" key="1">
    <source>
        <dbReference type="EMBL" id="KZP19216.1"/>
    </source>
</evidence>
<gene>
    <name evidence="1" type="ORF">FIBSPDRAFT_863158</name>
</gene>
<name>A0A166HTL6_9AGAM</name>
<sequence>MQLQAPALRVVLGMNPRPNGSAQIVSPSQFRCKCRGDPVQVGSRGWQWCGGRGCM</sequence>
<organism evidence="1 2">
    <name type="scientific">Athelia psychrophila</name>
    <dbReference type="NCBI Taxonomy" id="1759441"/>
    <lineage>
        <taxon>Eukaryota</taxon>
        <taxon>Fungi</taxon>
        <taxon>Dikarya</taxon>
        <taxon>Basidiomycota</taxon>
        <taxon>Agaricomycotina</taxon>
        <taxon>Agaricomycetes</taxon>
        <taxon>Agaricomycetidae</taxon>
        <taxon>Atheliales</taxon>
        <taxon>Atheliaceae</taxon>
        <taxon>Athelia</taxon>
    </lineage>
</organism>
<protein>
    <submittedName>
        <fullName evidence="1">Uncharacterized protein</fullName>
    </submittedName>
</protein>
<reference evidence="1 2" key="1">
    <citation type="journal article" date="2016" name="Mol. Biol. Evol.">
        <title>Comparative Genomics of Early-Diverging Mushroom-Forming Fungi Provides Insights into the Origins of Lignocellulose Decay Capabilities.</title>
        <authorList>
            <person name="Nagy L.G."/>
            <person name="Riley R."/>
            <person name="Tritt A."/>
            <person name="Adam C."/>
            <person name="Daum C."/>
            <person name="Floudas D."/>
            <person name="Sun H."/>
            <person name="Yadav J.S."/>
            <person name="Pangilinan J."/>
            <person name="Larsson K.H."/>
            <person name="Matsuura K."/>
            <person name="Barry K."/>
            <person name="Labutti K."/>
            <person name="Kuo R."/>
            <person name="Ohm R.A."/>
            <person name="Bhattacharya S.S."/>
            <person name="Shirouzu T."/>
            <person name="Yoshinaga Y."/>
            <person name="Martin F.M."/>
            <person name="Grigoriev I.V."/>
            <person name="Hibbett D.S."/>
        </authorList>
    </citation>
    <scope>NUCLEOTIDE SEQUENCE [LARGE SCALE GENOMIC DNA]</scope>
    <source>
        <strain evidence="1 2">CBS 109695</strain>
    </source>
</reference>
<dbReference type="Proteomes" id="UP000076532">
    <property type="component" value="Unassembled WGS sequence"/>
</dbReference>
<evidence type="ECO:0000313" key="2">
    <source>
        <dbReference type="Proteomes" id="UP000076532"/>
    </source>
</evidence>